<dbReference type="PANTHER" id="PTHR47129">
    <property type="entry name" value="QUINONE OXIDOREDUCTASE 2"/>
    <property type="match status" value="1"/>
</dbReference>
<dbReference type="EMBL" id="JAUSWJ010000001">
    <property type="protein sequence ID" value="MDQ0515322.1"/>
    <property type="molecule type" value="Genomic_DNA"/>
</dbReference>
<gene>
    <name evidence="2" type="ORF">QO015_000935</name>
</gene>
<keyword evidence="2" id="KW-0560">Oxidoreductase</keyword>
<dbReference type="InterPro" id="IPR036291">
    <property type="entry name" value="NAD(P)-bd_dom_sf"/>
</dbReference>
<name>A0ABU0M2Z0_9HYPH</name>
<organism evidence="2 3">
    <name type="scientific">Kaistia geumhonensis</name>
    <dbReference type="NCBI Taxonomy" id="410839"/>
    <lineage>
        <taxon>Bacteria</taxon>
        <taxon>Pseudomonadati</taxon>
        <taxon>Pseudomonadota</taxon>
        <taxon>Alphaproteobacteria</taxon>
        <taxon>Hyphomicrobiales</taxon>
        <taxon>Kaistiaceae</taxon>
        <taxon>Kaistia</taxon>
    </lineage>
</organism>
<dbReference type="PANTHER" id="PTHR47129:SF1">
    <property type="entry name" value="NMRA-LIKE DOMAIN-CONTAINING PROTEIN"/>
    <property type="match status" value="1"/>
</dbReference>
<comment type="caution">
    <text evidence="2">The sequence shown here is derived from an EMBL/GenBank/DDBJ whole genome shotgun (WGS) entry which is preliminary data.</text>
</comment>
<dbReference type="Gene3D" id="3.90.25.10">
    <property type="entry name" value="UDP-galactose 4-epimerase, domain 1"/>
    <property type="match status" value="1"/>
</dbReference>
<dbReference type="Gene3D" id="3.40.50.720">
    <property type="entry name" value="NAD(P)-binding Rossmann-like Domain"/>
    <property type="match status" value="1"/>
</dbReference>
<dbReference type="RefSeq" id="WP_266281132.1">
    <property type="nucleotide sequence ID" value="NZ_JAPKNF010000001.1"/>
</dbReference>
<evidence type="ECO:0000313" key="3">
    <source>
        <dbReference type="Proteomes" id="UP001223743"/>
    </source>
</evidence>
<dbReference type="GO" id="GO:0003955">
    <property type="term" value="F:NAD(P)H dehydrogenase (quinone) activity"/>
    <property type="evidence" value="ECO:0007669"/>
    <property type="project" value="UniProtKB-EC"/>
</dbReference>
<protein>
    <submittedName>
        <fullName evidence="2">NAD(P)H dehydrogenase (Quinone)</fullName>
        <ecNumber evidence="2">1.6.5.2</ecNumber>
    </submittedName>
</protein>
<dbReference type="InterPro" id="IPR016040">
    <property type="entry name" value="NAD(P)-bd_dom"/>
</dbReference>
<dbReference type="Proteomes" id="UP001223743">
    <property type="component" value="Unassembled WGS sequence"/>
</dbReference>
<dbReference type="InterPro" id="IPR052718">
    <property type="entry name" value="NmrA-type_oxidoreductase"/>
</dbReference>
<dbReference type="SUPFAM" id="SSF51735">
    <property type="entry name" value="NAD(P)-binding Rossmann-fold domains"/>
    <property type="match status" value="1"/>
</dbReference>
<proteinExistence type="predicted"/>
<feature type="domain" description="NAD(P)-binding" evidence="1">
    <location>
        <begin position="10"/>
        <end position="190"/>
    </location>
</feature>
<dbReference type="Pfam" id="PF13460">
    <property type="entry name" value="NAD_binding_10"/>
    <property type="match status" value="1"/>
</dbReference>
<accession>A0ABU0M2Z0</accession>
<dbReference type="EC" id="1.6.5.2" evidence="2"/>
<reference evidence="2 3" key="1">
    <citation type="submission" date="2023-07" db="EMBL/GenBank/DDBJ databases">
        <title>Genomic Encyclopedia of Type Strains, Phase IV (KMG-IV): sequencing the most valuable type-strain genomes for metagenomic binning, comparative biology and taxonomic classification.</title>
        <authorList>
            <person name="Goeker M."/>
        </authorList>
    </citation>
    <scope>NUCLEOTIDE SEQUENCE [LARGE SCALE GENOMIC DNA]</scope>
    <source>
        <strain evidence="2 3">B1-1</strain>
    </source>
</reference>
<evidence type="ECO:0000313" key="2">
    <source>
        <dbReference type="EMBL" id="MDQ0515322.1"/>
    </source>
</evidence>
<sequence length="294" mass="29992">MSQPTLLVTGAGGHLGRIVVETLLESGAGKVIGTTRDPSKLADLAAKGAEIRAADFDRPETLAAAFKGADRMLLVSTDALDVPGRRLAQHRAAVAAAVAAGVGHIAYLSAPAPYPTAEPSLIGDHFWTEQAVVASGADFTLLRDHIYTDYLLFGLPHAIATGTLYTATGTGGRNYVLRADCARTAAAVLARATGQSVLDVTGPAPVTQNELAALASEISGRPVAHVALPAEAMKQGLAAAGLPPGMVEGLVAFDVAAAEGFHAITTSVVKDWTGREPGSVQDFLTANAAALKAA</sequence>
<keyword evidence="3" id="KW-1185">Reference proteome</keyword>
<evidence type="ECO:0000259" key="1">
    <source>
        <dbReference type="Pfam" id="PF13460"/>
    </source>
</evidence>